<protein>
    <submittedName>
        <fullName evidence="3">Lipid-binding transport protein (Tim44 family)</fullName>
    </submittedName>
</protein>
<proteinExistence type="predicted"/>
<name>A0ABN8WXF6_9GAMM</name>
<dbReference type="PANTHER" id="PTHR41542">
    <property type="entry name" value="BLL5807 PROTEIN"/>
    <property type="match status" value="1"/>
</dbReference>
<dbReference type="SUPFAM" id="SSF54427">
    <property type="entry name" value="NTF2-like"/>
    <property type="match status" value="1"/>
</dbReference>
<dbReference type="Pfam" id="PF04280">
    <property type="entry name" value="Tim44"/>
    <property type="match status" value="1"/>
</dbReference>
<evidence type="ECO:0000259" key="2">
    <source>
        <dbReference type="SMART" id="SM00978"/>
    </source>
</evidence>
<dbReference type="PANTHER" id="PTHR41542:SF1">
    <property type="entry name" value="BLL5807 PROTEIN"/>
    <property type="match status" value="1"/>
</dbReference>
<evidence type="ECO:0000313" key="4">
    <source>
        <dbReference type="Proteomes" id="UP001162030"/>
    </source>
</evidence>
<feature type="transmembrane region" description="Helical" evidence="1">
    <location>
        <begin position="12"/>
        <end position="31"/>
    </location>
</feature>
<evidence type="ECO:0000313" key="3">
    <source>
        <dbReference type="EMBL" id="CAI8743493.1"/>
    </source>
</evidence>
<reference evidence="3 4" key="1">
    <citation type="submission" date="2023-03" db="EMBL/GenBank/DDBJ databases">
        <authorList>
            <person name="Pearce D."/>
        </authorList>
    </citation>
    <scope>NUCLEOTIDE SEQUENCE [LARGE SCALE GENOMIC DNA]</scope>
    <source>
        <strain evidence="3">Msz</strain>
    </source>
</reference>
<feature type="domain" description="Tim44-like" evidence="2">
    <location>
        <begin position="197"/>
        <end position="329"/>
    </location>
</feature>
<keyword evidence="1" id="KW-0472">Membrane</keyword>
<dbReference type="Gene3D" id="3.10.450.240">
    <property type="match status" value="1"/>
</dbReference>
<accession>A0ABN8WXF6</accession>
<keyword evidence="4" id="KW-1185">Reference proteome</keyword>
<sequence length="332" mass="36220">MFLPMKNRFGLIFSILIGLSLAFSGMGDAYAKRLGGGKSFGSRPSYSVPYKRSTDMTRPVSPAQQQAHQSAAHQKNQAAREAMARRGGLMGMLGGLALGGLLGALLFGGAFEHLNLLDLLVFALIAYMLFKLLARRRAESSEAAAGSGYYSGYDAAPNSEFGDAYQRQGDSGPVGKPSFDTDLLFGKKRGASPSAQTADLSNRPKSVPADFDAAAFLSGAKAAYQIMQKAWDEGDLAELRSLTTDKVFGELQDQLRARGTATNTTELLKVDAELLEVRDLGTEREATVLFDVIMRESPEERPAQVREVWHFVRSKYSRQPTWFLDGIQQLED</sequence>
<dbReference type="SMART" id="SM00978">
    <property type="entry name" value="Tim44"/>
    <property type="match status" value="1"/>
</dbReference>
<evidence type="ECO:0000256" key="1">
    <source>
        <dbReference type="SAM" id="Phobius"/>
    </source>
</evidence>
<feature type="transmembrane region" description="Helical" evidence="1">
    <location>
        <begin position="116"/>
        <end position="134"/>
    </location>
</feature>
<organism evidence="3 4">
    <name type="scientific">Methylocaldum szegediense</name>
    <dbReference type="NCBI Taxonomy" id="73780"/>
    <lineage>
        <taxon>Bacteria</taxon>
        <taxon>Pseudomonadati</taxon>
        <taxon>Pseudomonadota</taxon>
        <taxon>Gammaproteobacteria</taxon>
        <taxon>Methylococcales</taxon>
        <taxon>Methylococcaceae</taxon>
        <taxon>Methylocaldum</taxon>
    </lineage>
</organism>
<dbReference type="Proteomes" id="UP001162030">
    <property type="component" value="Chromosome"/>
</dbReference>
<dbReference type="InterPro" id="IPR032710">
    <property type="entry name" value="NTF2-like_dom_sf"/>
</dbReference>
<dbReference type="EMBL" id="OX458333">
    <property type="protein sequence ID" value="CAI8743493.1"/>
    <property type="molecule type" value="Genomic_DNA"/>
</dbReference>
<dbReference type="InterPro" id="IPR007379">
    <property type="entry name" value="Tim44-like_dom"/>
</dbReference>
<keyword evidence="1" id="KW-0812">Transmembrane</keyword>
<feature type="transmembrane region" description="Helical" evidence="1">
    <location>
        <begin position="89"/>
        <end position="110"/>
    </location>
</feature>
<gene>
    <name evidence="3" type="ORF">MSZNOR_0513</name>
</gene>
<keyword evidence="1" id="KW-1133">Transmembrane helix</keyword>